<accession>A0A6A6RJY7</accession>
<dbReference type="Proteomes" id="UP000799753">
    <property type="component" value="Unassembled WGS sequence"/>
</dbReference>
<name>A0A6A6RJY7_9PLEO</name>
<dbReference type="EMBL" id="MU006804">
    <property type="protein sequence ID" value="KAF2635660.1"/>
    <property type="molecule type" value="Genomic_DNA"/>
</dbReference>
<organism evidence="1 2">
    <name type="scientific">Massarina eburnea CBS 473.64</name>
    <dbReference type="NCBI Taxonomy" id="1395130"/>
    <lineage>
        <taxon>Eukaryota</taxon>
        <taxon>Fungi</taxon>
        <taxon>Dikarya</taxon>
        <taxon>Ascomycota</taxon>
        <taxon>Pezizomycotina</taxon>
        <taxon>Dothideomycetes</taxon>
        <taxon>Pleosporomycetidae</taxon>
        <taxon>Pleosporales</taxon>
        <taxon>Massarineae</taxon>
        <taxon>Massarinaceae</taxon>
        <taxon>Massarina</taxon>
    </lineage>
</organism>
<proteinExistence type="predicted"/>
<protein>
    <submittedName>
        <fullName evidence="1">Uncharacterized protein</fullName>
    </submittedName>
</protein>
<sequence length="252" mass="29082">MEPYPLSATVQGFRRLPDELRLKILGHAFSEANAIDHVKFTNLLETRLLPFLVSEYAGIATEAFYTNNTFDLLIHGNNMIPGGFRYPKPSVQKHIRTIKLSTVSTQFSTPYAWPLIKRFCDGEFGFANICEVEIFVPTDMFALLCRMSDVVDIKVRLPIRRLLVTYKHDSVVDSLFGTEELDRGWHLQCLYYPRLHSKIYLGATKGNTVEKKLEQFHTLSETLEEMEKTPGDDEYIRYIRITQWYEGSDSSP</sequence>
<reference evidence="1" key="1">
    <citation type="journal article" date="2020" name="Stud. Mycol.">
        <title>101 Dothideomycetes genomes: a test case for predicting lifestyles and emergence of pathogens.</title>
        <authorList>
            <person name="Haridas S."/>
            <person name="Albert R."/>
            <person name="Binder M."/>
            <person name="Bloem J."/>
            <person name="Labutti K."/>
            <person name="Salamov A."/>
            <person name="Andreopoulos B."/>
            <person name="Baker S."/>
            <person name="Barry K."/>
            <person name="Bills G."/>
            <person name="Bluhm B."/>
            <person name="Cannon C."/>
            <person name="Castanera R."/>
            <person name="Culley D."/>
            <person name="Daum C."/>
            <person name="Ezra D."/>
            <person name="Gonzalez J."/>
            <person name="Henrissat B."/>
            <person name="Kuo A."/>
            <person name="Liang C."/>
            <person name="Lipzen A."/>
            <person name="Lutzoni F."/>
            <person name="Magnuson J."/>
            <person name="Mondo S."/>
            <person name="Nolan M."/>
            <person name="Ohm R."/>
            <person name="Pangilinan J."/>
            <person name="Park H.-J."/>
            <person name="Ramirez L."/>
            <person name="Alfaro M."/>
            <person name="Sun H."/>
            <person name="Tritt A."/>
            <person name="Yoshinaga Y."/>
            <person name="Zwiers L.-H."/>
            <person name="Turgeon B."/>
            <person name="Goodwin S."/>
            <person name="Spatafora J."/>
            <person name="Crous P."/>
            <person name="Grigoriev I."/>
        </authorList>
    </citation>
    <scope>NUCLEOTIDE SEQUENCE</scope>
    <source>
        <strain evidence="1">CBS 473.64</strain>
    </source>
</reference>
<gene>
    <name evidence="1" type="ORF">P280DRAFT_484337</name>
</gene>
<keyword evidence="2" id="KW-1185">Reference proteome</keyword>
<dbReference type="OrthoDB" id="10554934at2759"/>
<dbReference type="AlphaFoldDB" id="A0A6A6RJY7"/>
<evidence type="ECO:0000313" key="1">
    <source>
        <dbReference type="EMBL" id="KAF2635660.1"/>
    </source>
</evidence>
<evidence type="ECO:0000313" key="2">
    <source>
        <dbReference type="Proteomes" id="UP000799753"/>
    </source>
</evidence>